<evidence type="ECO:0000313" key="4">
    <source>
        <dbReference type="EMBL" id="ARU57905.1"/>
    </source>
</evidence>
<dbReference type="PANTHER" id="PTHR45867:SF3">
    <property type="entry name" value="ACID PHOSPHATASE TYPE 7"/>
    <property type="match status" value="1"/>
</dbReference>
<reference evidence="4 5" key="1">
    <citation type="submission" date="2017-05" db="EMBL/GenBank/DDBJ databases">
        <title>Genomic insights into alkan degradation activity of Oleiphilus messinensis.</title>
        <authorList>
            <person name="Kozyavkin S.A."/>
            <person name="Slesarev A.I."/>
            <person name="Golyshin P.N."/>
            <person name="Korzhenkov A."/>
            <person name="Golyshina O.N."/>
            <person name="Toshchakov S.V."/>
        </authorList>
    </citation>
    <scope>NUCLEOTIDE SEQUENCE [LARGE SCALE GENOMIC DNA]</scope>
    <source>
        <strain evidence="4 5">ME102</strain>
    </source>
</reference>
<keyword evidence="5" id="KW-1185">Reference proteome</keyword>
<dbReference type="OrthoDB" id="9809781at2"/>
<dbReference type="InterPro" id="IPR006558">
    <property type="entry name" value="LamG-like"/>
</dbReference>
<keyword evidence="2" id="KW-1015">Disulfide bond</keyword>
<evidence type="ECO:0000313" key="5">
    <source>
        <dbReference type="Proteomes" id="UP000196027"/>
    </source>
</evidence>
<evidence type="ECO:0000256" key="2">
    <source>
        <dbReference type="ARBA" id="ARBA00023157"/>
    </source>
</evidence>
<dbReference type="GO" id="GO:0000272">
    <property type="term" value="P:polysaccharide catabolic process"/>
    <property type="evidence" value="ECO:0007669"/>
    <property type="project" value="InterPro"/>
</dbReference>
<keyword evidence="1" id="KW-0732">Signal</keyword>
<dbReference type="GO" id="GO:0003993">
    <property type="term" value="F:acid phosphatase activity"/>
    <property type="evidence" value="ECO:0007669"/>
    <property type="project" value="InterPro"/>
</dbReference>
<dbReference type="RefSeq" id="WP_087462750.1">
    <property type="nucleotide sequence ID" value="NZ_CP021425.1"/>
</dbReference>
<dbReference type="Gene3D" id="1.10.1330.10">
    <property type="entry name" value="Dockerin domain"/>
    <property type="match status" value="1"/>
</dbReference>
<gene>
    <name evidence="4" type="ORF">OLMES_3885</name>
</gene>
<sequence length="1399" mass="154065">MRKTRKHKRLKTTEKYKGLFALSLAFSPVVAFSASDLMYYYPVAGNFIDASDRGATDMQGNPLNGIPVGPGVNFLNDPQRGPLAEFKGDTFISLKQGEAEELQLPSREITLAGWVQVDTPLTWGGFVSFFQDNGNNEAGWVLGTRGRKFSIALASEETKSLTYLEAPNDYELGQFYHVAATYDGANMTLYVDGIPVSTSQDQSGDIYYPSTSNGPGWAEYGNSDFAIGSYLDFNEDFRHTGLLDDIAIWDRALAATEINNLYHKGLEPYQGTSFAFSGTPGEYALLDQKNVVSFGPDDDFSLEVRVKSNGWTGDPSIFSNKDWASGGNAGFIIAARSDGSGWKVNLGDGSNRVDANGGVIADGRWHQLTVTVDRDGDMTLYQNGQRLSSVPVSAIGDLNTQLNVALGQDGTLEYSPGFTGAIAEVRVWNKVLDQQTIQNYSVQSVNSDHPAYDSLAGHWKFNEGSGNTAASSTDYTSKFTLAGGEWSINPNRTPFATDDHMLVYAGETISIPATGVLSNDTDPDGDRVQVVTVNGMAAKVGNPITLSNGAIVTITSDGAITIKANSNSSGAANLTYSIQDEHGASSSAKVNVDVAGSEVIAPYLQNPSSDAIYVTWKTRTSEESVVHYGTSPGQLNQVASGDYENLGTFYNFHTVKINNLTPDTPYYYQVVSRNQTSAVHRFRTQPKEGSNEGIYRFLVIGDHQVQADKRYMELVQAAKAKVLEKYDHEGTGHVEDYVRLMINLGDQVDVGSLEQYEKLHFQQSAPLASNIAFMTAVGNHEYSGDPSLSRYKSHFILDDAEQTYLGNVGLGSGNEEYYAFQVANIVFIMMNSNTRIQEQLDWVKQVKDAADSDSNVEWLFGAAHHPILAEELPGDASSYMAQGAVPELATSDKTAVYFSGHAHLYARGALRNHPVHHVINGGASWDQYWEQNRSDDVDYPDVQKTLENHVFQIVEINMDKREMFVQTWSPGNSNYRYPEYQSKQEVRLIDEFYRKFDAPGPEQPLITNLNASQITLPFTFEGSAYLGQEPINSSEFQISGNDGSFSDPKITVKRDIENLFGSTGSNGSPEPFTPIDRNAGIDITKLEVSEDELFAGENSIRLRYRDQNLNWSDWSTPHPFVALNGKQPPQTHPVFHYPLNRVDDQSLVNSRFDGGSTFIGDVIRGPVADHNASGMIILHEGIPEESGLPTEQLTVSAWVRVQSAKDWGGIVGYFQDNGNYEKGWLLGTRGEHFSMALSSDGSLTYLTDPADFSLNEWHHVAGVYNGSELSIYVNGVRKNTTTNESGNIDYPDQGWYQIGSYKDDNEDFRHDGQIDNVSIFARALSDSEIARLASAKVPGDLDGNGVPEANDRNLLRGLFNQCAADTNYDLLSDFNGDGCINYEDYSLWYAHYRTWLANQ</sequence>
<dbReference type="SUPFAM" id="SSF63446">
    <property type="entry name" value="Type I dockerin domain"/>
    <property type="match status" value="1"/>
</dbReference>
<dbReference type="InterPro" id="IPR008963">
    <property type="entry name" value="Purple_acid_Pase-like_N"/>
</dbReference>
<organism evidence="4 5">
    <name type="scientific">Oleiphilus messinensis</name>
    <dbReference type="NCBI Taxonomy" id="141451"/>
    <lineage>
        <taxon>Bacteria</taxon>
        <taxon>Pseudomonadati</taxon>
        <taxon>Pseudomonadota</taxon>
        <taxon>Gammaproteobacteria</taxon>
        <taxon>Oceanospirillales</taxon>
        <taxon>Oleiphilaceae</taxon>
        <taxon>Oleiphilus</taxon>
    </lineage>
</organism>
<dbReference type="InterPro" id="IPR004843">
    <property type="entry name" value="Calcineurin-like_PHP"/>
</dbReference>
<dbReference type="PANTHER" id="PTHR45867">
    <property type="entry name" value="PURPLE ACID PHOSPHATASE"/>
    <property type="match status" value="1"/>
</dbReference>
<dbReference type="EMBL" id="CP021425">
    <property type="protein sequence ID" value="ARU57905.1"/>
    <property type="molecule type" value="Genomic_DNA"/>
</dbReference>
<proteinExistence type="predicted"/>
<dbReference type="SUPFAM" id="SSF49899">
    <property type="entry name" value="Concanavalin A-like lectins/glucanases"/>
    <property type="match status" value="3"/>
</dbReference>
<protein>
    <recommendedName>
        <fullName evidence="3">LamG-like jellyroll fold domain-containing protein</fullName>
    </recommendedName>
</protein>
<feature type="domain" description="LamG-like jellyroll fold" evidence="3">
    <location>
        <begin position="1191"/>
        <end position="1327"/>
    </location>
</feature>
<dbReference type="Gene3D" id="2.60.40.380">
    <property type="entry name" value="Purple acid phosphatase-like, N-terminal"/>
    <property type="match status" value="1"/>
</dbReference>
<evidence type="ECO:0000256" key="1">
    <source>
        <dbReference type="ARBA" id="ARBA00022729"/>
    </source>
</evidence>
<dbReference type="Pfam" id="PF17963">
    <property type="entry name" value="Big_9"/>
    <property type="match status" value="1"/>
</dbReference>
<dbReference type="InterPro" id="IPR013320">
    <property type="entry name" value="ConA-like_dom_sf"/>
</dbReference>
<dbReference type="Pfam" id="PF00149">
    <property type="entry name" value="Metallophos"/>
    <property type="match status" value="1"/>
</dbReference>
<accession>A0A1Y0IEK4</accession>
<dbReference type="SMART" id="SM00560">
    <property type="entry name" value="LamGL"/>
    <property type="match status" value="3"/>
</dbReference>
<name>A0A1Y0IEK4_9GAMM</name>
<dbReference type="PROSITE" id="PS00018">
    <property type="entry name" value="EF_HAND_1"/>
    <property type="match status" value="1"/>
</dbReference>
<feature type="domain" description="LamG-like jellyroll fold" evidence="3">
    <location>
        <begin position="298"/>
        <end position="435"/>
    </location>
</feature>
<dbReference type="SUPFAM" id="SSF56300">
    <property type="entry name" value="Metallo-dependent phosphatases"/>
    <property type="match status" value="1"/>
</dbReference>
<dbReference type="KEGG" id="ome:OLMES_3885"/>
<dbReference type="GO" id="GO:0046872">
    <property type="term" value="F:metal ion binding"/>
    <property type="evidence" value="ECO:0007669"/>
    <property type="project" value="InterPro"/>
</dbReference>
<evidence type="ECO:0000259" key="3">
    <source>
        <dbReference type="SMART" id="SM00560"/>
    </source>
</evidence>
<dbReference type="InterPro" id="IPR029052">
    <property type="entry name" value="Metallo-depent_PP-like"/>
</dbReference>
<dbReference type="Pfam" id="PF16656">
    <property type="entry name" value="Pur_ac_phosph_N"/>
    <property type="match status" value="1"/>
</dbReference>
<dbReference type="SUPFAM" id="SSF49363">
    <property type="entry name" value="Purple acid phosphatase, N-terminal domain"/>
    <property type="match status" value="1"/>
</dbReference>
<dbReference type="InterPro" id="IPR015914">
    <property type="entry name" value="PAPs_N"/>
</dbReference>
<dbReference type="Gene3D" id="3.60.21.10">
    <property type="match status" value="1"/>
</dbReference>
<dbReference type="Proteomes" id="UP000196027">
    <property type="component" value="Chromosome"/>
</dbReference>
<dbReference type="Gene3D" id="2.60.120.200">
    <property type="match status" value="3"/>
</dbReference>
<feature type="domain" description="LamG-like jellyroll fold" evidence="3">
    <location>
        <begin position="107"/>
        <end position="256"/>
    </location>
</feature>
<dbReference type="InterPro" id="IPR018247">
    <property type="entry name" value="EF_Hand_1_Ca_BS"/>
</dbReference>
<dbReference type="InterPro" id="IPR036439">
    <property type="entry name" value="Dockerin_dom_sf"/>
</dbReference>
<dbReference type="Pfam" id="PF13385">
    <property type="entry name" value="Laminin_G_3"/>
    <property type="match status" value="3"/>
</dbReference>